<accession>A0ACB0EMZ9</accession>
<evidence type="ECO:0000313" key="2">
    <source>
        <dbReference type="Proteomes" id="UP001162501"/>
    </source>
</evidence>
<dbReference type="Proteomes" id="UP001162501">
    <property type="component" value="Chromosome 21"/>
</dbReference>
<dbReference type="EMBL" id="OX596105">
    <property type="protein sequence ID" value="CAI9701609.1"/>
    <property type="molecule type" value="Genomic_DNA"/>
</dbReference>
<gene>
    <name evidence="1" type="ORF">MRATA1EN3_LOCUS12822</name>
</gene>
<organism evidence="1 2">
    <name type="scientific">Rangifer tarandus platyrhynchus</name>
    <name type="common">Svalbard reindeer</name>
    <dbReference type="NCBI Taxonomy" id="3082113"/>
    <lineage>
        <taxon>Eukaryota</taxon>
        <taxon>Metazoa</taxon>
        <taxon>Chordata</taxon>
        <taxon>Craniata</taxon>
        <taxon>Vertebrata</taxon>
        <taxon>Euteleostomi</taxon>
        <taxon>Mammalia</taxon>
        <taxon>Eutheria</taxon>
        <taxon>Laurasiatheria</taxon>
        <taxon>Artiodactyla</taxon>
        <taxon>Ruminantia</taxon>
        <taxon>Pecora</taxon>
        <taxon>Cervidae</taxon>
        <taxon>Odocoileinae</taxon>
        <taxon>Rangifer</taxon>
    </lineage>
</organism>
<sequence length="99" mass="11068">MRAAGGRFPDSVSSSSGWRSLSPSCDESLSVFWVYSGRTFFWEADLWLRPSRQVADVDRPESQEVLVSNEVCLRFGIGCLSGSTIAPFWLWLPLPAPVR</sequence>
<protein>
    <submittedName>
        <fullName evidence="1">Uncharacterized protein</fullName>
    </submittedName>
</protein>
<reference evidence="1" key="1">
    <citation type="submission" date="2023-05" db="EMBL/GenBank/DDBJ databases">
        <authorList>
            <consortium name="ELIXIR-Norway"/>
        </authorList>
    </citation>
    <scope>NUCLEOTIDE SEQUENCE</scope>
</reference>
<proteinExistence type="predicted"/>
<evidence type="ECO:0000313" key="1">
    <source>
        <dbReference type="EMBL" id="CAI9701609.1"/>
    </source>
</evidence>
<name>A0ACB0EMZ9_RANTA</name>